<feature type="compositionally biased region" description="Basic and acidic residues" evidence="1">
    <location>
        <begin position="232"/>
        <end position="241"/>
    </location>
</feature>
<comment type="caution">
    <text evidence="3">The sequence shown here is derived from an EMBL/GenBank/DDBJ whole genome shotgun (WGS) entry which is preliminary data.</text>
</comment>
<feature type="chain" id="PRO_5040339236" evidence="2">
    <location>
        <begin position="32"/>
        <end position="291"/>
    </location>
</feature>
<feature type="signal peptide" evidence="2">
    <location>
        <begin position="1"/>
        <end position="31"/>
    </location>
</feature>
<evidence type="ECO:0000256" key="1">
    <source>
        <dbReference type="SAM" id="MobiDB-lite"/>
    </source>
</evidence>
<evidence type="ECO:0000313" key="4">
    <source>
        <dbReference type="Proteomes" id="UP000738359"/>
    </source>
</evidence>
<organism evidence="3 4">
    <name type="scientific">Mortierella alpina</name>
    <name type="common">Oleaginous fungus</name>
    <name type="synonym">Mortierella renispora</name>
    <dbReference type="NCBI Taxonomy" id="64518"/>
    <lineage>
        <taxon>Eukaryota</taxon>
        <taxon>Fungi</taxon>
        <taxon>Fungi incertae sedis</taxon>
        <taxon>Mucoromycota</taxon>
        <taxon>Mortierellomycotina</taxon>
        <taxon>Mortierellomycetes</taxon>
        <taxon>Mortierellales</taxon>
        <taxon>Mortierellaceae</taxon>
        <taxon>Mortierella</taxon>
    </lineage>
</organism>
<gene>
    <name evidence="3" type="ORF">BGZ70_006891</name>
</gene>
<feature type="region of interest" description="Disordered" evidence="1">
    <location>
        <begin position="38"/>
        <end position="137"/>
    </location>
</feature>
<proteinExistence type="predicted"/>
<keyword evidence="2" id="KW-0732">Signal</keyword>
<evidence type="ECO:0000256" key="2">
    <source>
        <dbReference type="SAM" id="SignalP"/>
    </source>
</evidence>
<name>A0A9P6M3L6_MORAP</name>
<dbReference type="OrthoDB" id="2427330at2759"/>
<dbReference type="Proteomes" id="UP000738359">
    <property type="component" value="Unassembled WGS sequence"/>
</dbReference>
<protein>
    <submittedName>
        <fullName evidence="3">Uncharacterized protein</fullName>
    </submittedName>
</protein>
<sequence>MRHPQRSLLAVSSTLFFTLVLLTQQASFSQARAIATYDSSNSNGNSDSLHWKRESHGHSPYTNPAITPGGALQGGDVPSSNTGGTTGPTRKRSLSSINENTRAQDADRARVVHSAFQQSRRPFQRRLPTETPEEPEPQYVNVDLWDESDDDEVRTLIEPQYPSLDLFDEEDEELFDIGEDDTVVEIGTKKAADRSPDNLTYMVDEWEEELETDMDELMDWVEDDHILSRHAQERKKNEKASRLQAPAPASGSAAEVMGSHRLRDQASVRDVLVDEDEASPFQRIFSESWLF</sequence>
<feature type="compositionally biased region" description="Low complexity" evidence="1">
    <location>
        <begin position="38"/>
        <end position="48"/>
    </location>
</feature>
<evidence type="ECO:0000313" key="3">
    <source>
        <dbReference type="EMBL" id="KAF9964149.1"/>
    </source>
</evidence>
<accession>A0A9P6M3L6</accession>
<reference evidence="3" key="1">
    <citation type="journal article" date="2020" name="Fungal Divers.">
        <title>Resolving the Mortierellaceae phylogeny through synthesis of multi-gene phylogenetics and phylogenomics.</title>
        <authorList>
            <person name="Vandepol N."/>
            <person name="Liber J."/>
            <person name="Desiro A."/>
            <person name="Na H."/>
            <person name="Kennedy M."/>
            <person name="Barry K."/>
            <person name="Grigoriev I.V."/>
            <person name="Miller A.N."/>
            <person name="O'Donnell K."/>
            <person name="Stajich J.E."/>
            <person name="Bonito G."/>
        </authorList>
    </citation>
    <scope>NUCLEOTIDE SEQUENCE</scope>
    <source>
        <strain evidence="3">CK1249</strain>
    </source>
</reference>
<keyword evidence="4" id="KW-1185">Reference proteome</keyword>
<feature type="region of interest" description="Disordered" evidence="1">
    <location>
        <begin position="232"/>
        <end position="261"/>
    </location>
</feature>
<dbReference type="EMBL" id="JAAAHY010000400">
    <property type="protein sequence ID" value="KAF9964149.1"/>
    <property type="molecule type" value="Genomic_DNA"/>
</dbReference>
<dbReference type="AlphaFoldDB" id="A0A9P6M3L6"/>